<dbReference type="EMBL" id="CCBQ010000047">
    <property type="protein sequence ID" value="CDO96303.1"/>
    <property type="molecule type" value="Genomic_DNA"/>
</dbReference>
<proteinExistence type="predicted"/>
<feature type="compositionally biased region" description="Polar residues" evidence="1">
    <location>
        <begin position="393"/>
        <end position="407"/>
    </location>
</feature>
<keyword evidence="3" id="KW-1185">Reference proteome</keyword>
<dbReference type="GO" id="GO:0007131">
    <property type="term" value="P:reciprocal meiotic recombination"/>
    <property type="evidence" value="ECO:0007669"/>
    <property type="project" value="InterPro"/>
</dbReference>
<dbReference type="AlphaFoldDB" id="A0A0A8LD99"/>
<evidence type="ECO:0000313" key="2">
    <source>
        <dbReference type="EMBL" id="CDO96303.1"/>
    </source>
</evidence>
<name>A0A0A8LD99_9SACH</name>
<feature type="region of interest" description="Disordered" evidence="1">
    <location>
        <begin position="392"/>
        <end position="415"/>
    </location>
</feature>
<evidence type="ECO:0000313" key="3">
    <source>
        <dbReference type="Proteomes" id="UP000031516"/>
    </source>
</evidence>
<dbReference type="Proteomes" id="UP000031516">
    <property type="component" value="Unassembled WGS sequence"/>
</dbReference>
<sequence length="447" mass="51115">MIFVKEIKVPRKSDGLESLTRSLLNCGISRDNIHNWKAIMLILQLFYQQSDVRRFIIKNLREVYNYRIGEILDSLNSFQLANYLMELIVNCFPKKHSARATLSSAPELWADPEKTKSFFSDELYPHRAKHGEEAIIQLILKRYGSFFTNFGSINKAVYVTGKSSGVKTLAKRVSYMQVNHQSLYFWDGEGLFFELNPKKVDIVRDLRDTLKITLTDTFSNSVFSPHSAWLTTLNKTTSFQFQTQDPAVSEVIFNATKLPKISEVQTYISLRFPSSYDDGIIDSSVQEPEPEQNVGNNSAMVEDEYSADSSFPMGQVTIPIDPQDKSYDTSVVKPSVSKNESSDSRPPETPRKLKVSVFDDSIEYDQQSPLAIAQKRKIVRATSKTLEVLKKGFQQQRQQHPIDSISSHQEDIEEHVDSDVIQLSDHLQMSKFEPVNTDKKNCFTQYK</sequence>
<feature type="compositionally biased region" description="Basic and acidic residues" evidence="1">
    <location>
        <begin position="340"/>
        <end position="351"/>
    </location>
</feature>
<organism evidence="2 3">
    <name type="scientific">Kluyveromyces dobzhanskii CBS 2104</name>
    <dbReference type="NCBI Taxonomy" id="1427455"/>
    <lineage>
        <taxon>Eukaryota</taxon>
        <taxon>Fungi</taxon>
        <taxon>Dikarya</taxon>
        <taxon>Ascomycota</taxon>
        <taxon>Saccharomycotina</taxon>
        <taxon>Saccharomycetes</taxon>
        <taxon>Saccharomycetales</taxon>
        <taxon>Saccharomycetaceae</taxon>
        <taxon>Kluyveromyces</taxon>
    </lineage>
</organism>
<comment type="caution">
    <text evidence="2">The sequence shown here is derived from an EMBL/GenBank/DDBJ whole genome shotgun (WGS) entry which is preliminary data.</text>
</comment>
<dbReference type="Pfam" id="PF07964">
    <property type="entry name" value="Red1"/>
    <property type="match status" value="1"/>
</dbReference>
<evidence type="ECO:0000256" key="1">
    <source>
        <dbReference type="SAM" id="MobiDB-lite"/>
    </source>
</evidence>
<reference evidence="2 3" key="1">
    <citation type="submission" date="2014-03" db="EMBL/GenBank/DDBJ databases">
        <title>The genome of Kluyveromyces dobzhanskii.</title>
        <authorList>
            <person name="Nystedt B."/>
            <person name="Astrom S."/>
        </authorList>
    </citation>
    <scope>NUCLEOTIDE SEQUENCE [LARGE SCALE GENOMIC DNA]</scope>
    <source>
        <strain evidence="2 3">CBS 2104</strain>
    </source>
</reference>
<dbReference type="InterPro" id="IPR012491">
    <property type="entry name" value="Red1/Rec10"/>
</dbReference>
<gene>
    <name evidence="2" type="ORF">KLDO_g4510</name>
</gene>
<accession>A0A0A8LD99</accession>
<feature type="region of interest" description="Disordered" evidence="1">
    <location>
        <begin position="305"/>
        <end position="352"/>
    </location>
</feature>
<protein>
    <submittedName>
        <fullName evidence="2">WGS project CCBQ000000000 data, contig 00058</fullName>
    </submittedName>
</protein>
<dbReference type="OrthoDB" id="3980800at2759"/>